<dbReference type="GO" id="GO:0030870">
    <property type="term" value="C:Mre11 complex"/>
    <property type="evidence" value="ECO:0007669"/>
    <property type="project" value="InterPro"/>
</dbReference>
<keyword evidence="4" id="KW-0539">Nucleus</keyword>
<organism evidence="8 9">
    <name type="scientific">Oleoguttula mirabilis</name>
    <dbReference type="NCBI Taxonomy" id="1507867"/>
    <lineage>
        <taxon>Eukaryota</taxon>
        <taxon>Fungi</taxon>
        <taxon>Dikarya</taxon>
        <taxon>Ascomycota</taxon>
        <taxon>Pezizomycotina</taxon>
        <taxon>Dothideomycetes</taxon>
        <taxon>Dothideomycetidae</taxon>
        <taxon>Mycosphaerellales</taxon>
        <taxon>Teratosphaeriaceae</taxon>
        <taxon>Oleoguttula</taxon>
    </lineage>
</organism>
<keyword evidence="2" id="KW-0227">DNA damage</keyword>
<dbReference type="EMBL" id="JAVFHQ010000012">
    <property type="protein sequence ID" value="KAK4547147.1"/>
    <property type="molecule type" value="Genomic_DNA"/>
</dbReference>
<dbReference type="Pfam" id="PF00498">
    <property type="entry name" value="FHA"/>
    <property type="match status" value="1"/>
</dbReference>
<feature type="compositionally biased region" description="Basic and acidic residues" evidence="6">
    <location>
        <begin position="735"/>
        <end position="750"/>
    </location>
</feature>
<evidence type="ECO:0000259" key="7">
    <source>
        <dbReference type="PROSITE" id="PS50006"/>
    </source>
</evidence>
<feature type="domain" description="FHA" evidence="7">
    <location>
        <begin position="28"/>
        <end position="90"/>
    </location>
</feature>
<dbReference type="SUPFAM" id="SSF49879">
    <property type="entry name" value="SMAD/FHA domain"/>
    <property type="match status" value="1"/>
</dbReference>
<keyword evidence="9" id="KW-1185">Reference proteome</keyword>
<dbReference type="AlphaFoldDB" id="A0AAV9JQ85"/>
<dbReference type="Pfam" id="PF16508">
    <property type="entry name" value="NIBRIN_BRCT_II"/>
    <property type="match status" value="1"/>
</dbReference>
<gene>
    <name evidence="8" type="ORF">LTR36_001368</name>
</gene>
<evidence type="ECO:0000256" key="6">
    <source>
        <dbReference type="SAM" id="MobiDB-lite"/>
    </source>
</evidence>
<feature type="compositionally biased region" description="Basic and acidic residues" evidence="6">
    <location>
        <begin position="564"/>
        <end position="591"/>
    </location>
</feature>
<dbReference type="PANTHER" id="PTHR12162">
    <property type="entry name" value="NIBRIN-RELATED"/>
    <property type="match status" value="1"/>
</dbReference>
<accession>A0AAV9JQ85</accession>
<protein>
    <recommendedName>
        <fullName evidence="7">FHA domain-containing protein</fullName>
    </recommendedName>
</protein>
<feature type="compositionally biased region" description="Polar residues" evidence="6">
    <location>
        <begin position="372"/>
        <end position="391"/>
    </location>
</feature>
<dbReference type="SMART" id="SM00240">
    <property type="entry name" value="FHA"/>
    <property type="match status" value="1"/>
</dbReference>
<dbReference type="PANTHER" id="PTHR12162:SF0">
    <property type="entry name" value="NIBRIN"/>
    <property type="match status" value="1"/>
</dbReference>
<feature type="compositionally biased region" description="Polar residues" evidence="6">
    <location>
        <begin position="790"/>
        <end position="801"/>
    </location>
</feature>
<comment type="caution">
    <text evidence="8">The sequence shown here is derived from an EMBL/GenBank/DDBJ whole genome shotgun (WGS) entry which is preliminary data.</text>
</comment>
<comment type="similarity">
    <text evidence="5">Belongs to the Nibrin family.</text>
</comment>
<dbReference type="Proteomes" id="UP001324427">
    <property type="component" value="Unassembled WGS sequence"/>
</dbReference>
<dbReference type="InterPro" id="IPR032429">
    <property type="entry name" value="Nibrin_BRCT2"/>
</dbReference>
<evidence type="ECO:0000256" key="4">
    <source>
        <dbReference type="ARBA" id="ARBA00023242"/>
    </source>
</evidence>
<dbReference type="InterPro" id="IPR000253">
    <property type="entry name" value="FHA_dom"/>
</dbReference>
<dbReference type="InterPro" id="IPR040227">
    <property type="entry name" value="Nibrin-rel"/>
</dbReference>
<feature type="compositionally biased region" description="Basic and acidic residues" evidence="6">
    <location>
        <begin position="545"/>
        <end position="556"/>
    </location>
</feature>
<name>A0AAV9JQ85_9PEZI</name>
<feature type="compositionally biased region" description="Low complexity" evidence="6">
    <location>
        <begin position="409"/>
        <end position="420"/>
    </location>
</feature>
<dbReference type="Gene3D" id="2.60.200.20">
    <property type="match status" value="1"/>
</dbReference>
<evidence type="ECO:0000256" key="1">
    <source>
        <dbReference type="ARBA" id="ARBA00004123"/>
    </source>
</evidence>
<dbReference type="GO" id="GO:0000724">
    <property type="term" value="P:double-strand break repair via homologous recombination"/>
    <property type="evidence" value="ECO:0007669"/>
    <property type="project" value="TreeGrafter"/>
</dbReference>
<evidence type="ECO:0000256" key="2">
    <source>
        <dbReference type="ARBA" id="ARBA00022763"/>
    </source>
</evidence>
<keyword evidence="3" id="KW-0234">DNA repair</keyword>
<feature type="region of interest" description="Disordered" evidence="6">
    <location>
        <begin position="672"/>
        <end position="819"/>
    </location>
</feature>
<feature type="compositionally biased region" description="Low complexity" evidence="6">
    <location>
        <begin position="686"/>
        <end position="701"/>
    </location>
</feature>
<dbReference type="Gene3D" id="3.40.50.10980">
    <property type="entry name" value="Nibrin, BRCT2 domain"/>
    <property type="match status" value="1"/>
</dbReference>
<dbReference type="GO" id="GO:0003684">
    <property type="term" value="F:damaged DNA binding"/>
    <property type="evidence" value="ECO:0007669"/>
    <property type="project" value="TreeGrafter"/>
</dbReference>
<feature type="region of interest" description="Disordered" evidence="6">
    <location>
        <begin position="615"/>
        <end position="656"/>
    </location>
</feature>
<sequence length="819" mass="91634">MWTLSCDGELFGGKRLWLRPGTTHLLGRTTGRPQSGERIRYIEHKSVSRKHLIIRVGGVDAGDATRLHKRTSISLEDGSKVGTTLNDERIITTTKTLDGSKREYVIKLGHYEPLFHLVWQPVTLTFTSVGKKGKGDALAAQKQLLQGTDVKLNTEYVSNETTHVVGKKRNQPFALQALLQARWVVTYAWVDALGAAVRRDDADGNGDAKASALEEDFDGHWPKEEDYIVPAGGEPQPRPDQLMTPKPERAEVFQDFIFIFLTQSQFDSLMPIITTGGGKALLWEVTTGESKVQELAEYVREVAGEKDNSDFRLSQQTGRGGVVVVRILEKSDEWTKKFLGKAELALDQRSIEQNALLDPILTLDTSGLRQPLQESQSEMGGSMQAPVSQSRGAPRRERSVVGSPEDEAQAQAEQPPAHAQPEQEEQPIGESMTTKRRRRVVYQSRYKDFDDPDPSQYTRRGSPSPEPSFREPSQAPSVQSMNVDEPSQSVRTQQSTRKRPAPVEEEPEEEENIYDSMLPGQAALKRRKTEAARNGDNNSFSKAAIEADRVAIEKASKVKKRREKQVDIKAELKARRDREEEQRQKDDESLREQMAGIDIKQLRNLAVVEEMEIPVRERPSRQANAAGRSERWDPAWNGRKNFKKFRPQGQRSDVPRLQRVIVALEEVPRKGHGIGDEYWLTSTAPSGKGKSKSQSQSQSQSVRAEPSSEDTGDVARFRRRIQKSREEDAEDADHDEVHPAEIAGHARDPGLEALANGAPSQTLRTESQRKAAGKRPATQQGGGPAKKAKQTTLPARNTNVANVEEDDDDDGLKFKRRRR</sequence>
<dbReference type="InterPro" id="IPR008984">
    <property type="entry name" value="SMAD_FHA_dom_sf"/>
</dbReference>
<comment type="subcellular location">
    <subcellularLocation>
        <location evidence="1">Nucleus</location>
    </subcellularLocation>
</comment>
<reference evidence="8 9" key="1">
    <citation type="submission" date="2021-11" db="EMBL/GenBank/DDBJ databases">
        <title>Black yeast isolated from Biological Soil Crust.</title>
        <authorList>
            <person name="Kurbessoian T."/>
        </authorList>
    </citation>
    <scope>NUCLEOTIDE SEQUENCE [LARGE SCALE GENOMIC DNA]</scope>
    <source>
        <strain evidence="8 9">CCFEE 5522</strain>
    </source>
</reference>
<evidence type="ECO:0000256" key="5">
    <source>
        <dbReference type="ARBA" id="ARBA00044757"/>
    </source>
</evidence>
<evidence type="ECO:0000256" key="3">
    <source>
        <dbReference type="ARBA" id="ARBA00023204"/>
    </source>
</evidence>
<feature type="compositionally biased region" description="Polar residues" evidence="6">
    <location>
        <begin position="474"/>
        <end position="495"/>
    </location>
</feature>
<evidence type="ECO:0000313" key="8">
    <source>
        <dbReference type="EMBL" id="KAK4547147.1"/>
    </source>
</evidence>
<dbReference type="GO" id="GO:0007095">
    <property type="term" value="P:mitotic G2 DNA damage checkpoint signaling"/>
    <property type="evidence" value="ECO:0007669"/>
    <property type="project" value="InterPro"/>
</dbReference>
<dbReference type="PROSITE" id="PS50006">
    <property type="entry name" value="FHA_DOMAIN"/>
    <property type="match status" value="1"/>
</dbReference>
<evidence type="ECO:0000313" key="9">
    <source>
        <dbReference type="Proteomes" id="UP001324427"/>
    </source>
</evidence>
<proteinExistence type="inferred from homology"/>
<feature type="region of interest" description="Disordered" evidence="6">
    <location>
        <begin position="372"/>
        <end position="595"/>
    </location>
</feature>
<dbReference type="InterPro" id="IPR043014">
    <property type="entry name" value="Nibrin_BRCT2_sf"/>
</dbReference>
<feature type="compositionally biased region" description="Acidic residues" evidence="6">
    <location>
        <begin position="503"/>
        <end position="513"/>
    </location>
</feature>